<comment type="caution">
    <text evidence="1">The sequence shown here is derived from an EMBL/GenBank/DDBJ whole genome shotgun (WGS) entry which is preliminary data.</text>
</comment>
<proteinExistence type="predicted"/>
<sequence length="107" mass="11468">SRGLGRVAEATDHALEAAHWADEAGEGPTLGVWARHQLGGFLLRRGRWAEAAEVLESVLPEVTAGTHGDGAVVQTLWWLGDCLGELGEHRAAAERRLQAAGIARNWP</sequence>
<feature type="non-terminal residue" evidence="1">
    <location>
        <position position="1"/>
    </location>
</feature>
<organism evidence="1 2">
    <name type="scientific">Streptomyces beijiangensis</name>
    <dbReference type="NCBI Taxonomy" id="163361"/>
    <lineage>
        <taxon>Bacteria</taxon>
        <taxon>Bacillati</taxon>
        <taxon>Actinomycetota</taxon>
        <taxon>Actinomycetes</taxon>
        <taxon>Kitasatosporales</taxon>
        <taxon>Streptomycetaceae</taxon>
        <taxon>Streptomyces</taxon>
    </lineage>
</organism>
<keyword evidence="2" id="KW-1185">Reference proteome</keyword>
<dbReference type="EMBL" id="JAFLRJ010001344">
    <property type="protein sequence ID" value="MBO0518195.1"/>
    <property type="molecule type" value="Genomic_DNA"/>
</dbReference>
<accession>A0A939JN85</accession>
<evidence type="ECO:0000313" key="2">
    <source>
        <dbReference type="Proteomes" id="UP000664167"/>
    </source>
</evidence>
<name>A0A939JN85_9ACTN</name>
<gene>
    <name evidence="1" type="ORF">J0695_41760</name>
</gene>
<feature type="non-terminal residue" evidence="1">
    <location>
        <position position="107"/>
    </location>
</feature>
<reference evidence="1" key="1">
    <citation type="submission" date="2021-03" db="EMBL/GenBank/DDBJ databases">
        <title>Streptomyces poriferae sp. nov., a novel marine sponge-derived Actinobacteria species with anti-MRSA activity.</title>
        <authorList>
            <person name="Sandoval-Powers M."/>
            <person name="Kralova S."/>
            <person name="Nguyen G.-S."/>
            <person name="Fawwal D."/>
            <person name="Degnes K."/>
            <person name="Klinkenberg G."/>
            <person name="Sletta H."/>
            <person name="Wentzel A."/>
            <person name="Liles M.R."/>
        </authorList>
    </citation>
    <scope>NUCLEOTIDE SEQUENCE</scope>
    <source>
        <strain evidence="1">DSM 41794</strain>
    </source>
</reference>
<dbReference type="Gene3D" id="1.25.40.10">
    <property type="entry name" value="Tetratricopeptide repeat domain"/>
    <property type="match status" value="1"/>
</dbReference>
<protein>
    <submittedName>
        <fullName evidence="1">Tetratricopeptide repeat protein</fullName>
    </submittedName>
</protein>
<dbReference type="SUPFAM" id="SSF48452">
    <property type="entry name" value="TPR-like"/>
    <property type="match status" value="1"/>
</dbReference>
<dbReference type="Proteomes" id="UP000664167">
    <property type="component" value="Unassembled WGS sequence"/>
</dbReference>
<evidence type="ECO:0000313" key="1">
    <source>
        <dbReference type="EMBL" id="MBO0518195.1"/>
    </source>
</evidence>
<dbReference type="InterPro" id="IPR011990">
    <property type="entry name" value="TPR-like_helical_dom_sf"/>
</dbReference>
<dbReference type="AlphaFoldDB" id="A0A939JN85"/>